<sequence>MGRQLPSYDPDKDGPYDTSKRRREIFKRVYQNMERWRAQQEDYGMSPFMESPDGETIYYGDLMTGLPALAATAPQQHKAFERICLKEYTESAATAEILPESKWSTPVQQYSDDALRKMIAAYDAVQDGTWDPVEAVKKKKRRPQPKEEDPTVTSVETAPEVPEDVQESPLKSSRIAHLDWTTCSAENQRLADYINKVAGVGITGQQVKALAFLRKPWYRSDEEQSIRRDEADRKEAEKAKYAYETDEQRAKRFEAARRLKAAEAAQEKARQAMEEVRQLRIEAGLDPETGEPASA</sequence>
<dbReference type="Proteomes" id="UP000226037">
    <property type="component" value="Segment"/>
</dbReference>
<feature type="coiled-coil region" evidence="1">
    <location>
        <begin position="219"/>
        <end position="282"/>
    </location>
</feature>
<evidence type="ECO:0000256" key="1">
    <source>
        <dbReference type="SAM" id="Coils"/>
    </source>
</evidence>
<keyword evidence="4" id="KW-1185">Reference proteome</keyword>
<dbReference type="EMBL" id="MF668280">
    <property type="protein sequence ID" value="ASZ74751.1"/>
    <property type="molecule type" value="Genomic_DNA"/>
</dbReference>
<proteinExistence type="predicted"/>
<evidence type="ECO:0000256" key="2">
    <source>
        <dbReference type="SAM" id="MobiDB-lite"/>
    </source>
</evidence>
<feature type="region of interest" description="Disordered" evidence="2">
    <location>
        <begin position="134"/>
        <end position="171"/>
    </location>
</feature>
<feature type="region of interest" description="Disordered" evidence="2">
    <location>
        <begin position="1"/>
        <end position="22"/>
    </location>
</feature>
<feature type="compositionally biased region" description="Basic and acidic residues" evidence="2">
    <location>
        <begin position="9"/>
        <end position="19"/>
    </location>
</feature>
<organism evidence="3 4">
    <name type="scientific">Mycobacterium phage Phabba</name>
    <dbReference type="NCBI Taxonomy" id="2027899"/>
    <lineage>
        <taxon>Viruses</taxon>
        <taxon>Duplodnaviria</taxon>
        <taxon>Heunggongvirae</taxon>
        <taxon>Uroviricota</taxon>
        <taxon>Caudoviricetes</taxon>
        <taxon>Ceeclamvirinae</taxon>
        <taxon>Myrnavirus</taxon>
        <taxon>Myrnavirus phabba</taxon>
        <taxon>Myranavirus phabba</taxon>
    </lineage>
</organism>
<evidence type="ECO:0000313" key="4">
    <source>
        <dbReference type="Proteomes" id="UP000226037"/>
    </source>
</evidence>
<gene>
    <name evidence="3" type="ORF">SEA_PHABBA_212</name>
</gene>
<evidence type="ECO:0000313" key="3">
    <source>
        <dbReference type="EMBL" id="ASZ74751.1"/>
    </source>
</evidence>
<reference evidence="4" key="1">
    <citation type="submission" date="2017-08" db="EMBL/GenBank/DDBJ databases">
        <authorList>
            <person name="de Groot N.N."/>
        </authorList>
    </citation>
    <scope>NUCLEOTIDE SEQUENCE [LARGE SCALE GENOMIC DNA]</scope>
</reference>
<protein>
    <submittedName>
        <fullName evidence="3">Uncharacterized protein</fullName>
    </submittedName>
</protein>
<name>A0A249XSP4_9CAUD</name>
<accession>A0A249XSP4</accession>
<keyword evidence="1" id="KW-0175">Coiled coil</keyword>